<dbReference type="Gene3D" id="3.40.50.720">
    <property type="entry name" value="NAD(P)-binding Rossmann-like Domain"/>
    <property type="match status" value="1"/>
</dbReference>
<evidence type="ECO:0000313" key="2">
    <source>
        <dbReference type="EMBL" id="QNP71907.1"/>
    </source>
</evidence>
<feature type="domain" description="Enoyl reductase (ER)" evidence="1">
    <location>
        <begin position="16"/>
        <end position="330"/>
    </location>
</feature>
<name>A0A7H0IGJ1_9ACTN</name>
<dbReference type="Pfam" id="PF00107">
    <property type="entry name" value="ADH_zinc_N"/>
    <property type="match status" value="1"/>
</dbReference>
<dbReference type="InterPro" id="IPR011032">
    <property type="entry name" value="GroES-like_sf"/>
</dbReference>
<dbReference type="InterPro" id="IPR020843">
    <property type="entry name" value="ER"/>
</dbReference>
<evidence type="ECO:0000259" key="1">
    <source>
        <dbReference type="SMART" id="SM00829"/>
    </source>
</evidence>
<protein>
    <submittedName>
        <fullName evidence="2">NADP-dependent oxidoreductase</fullName>
    </submittedName>
</protein>
<reference evidence="2 3" key="1">
    <citation type="submission" date="2020-08" db="EMBL/GenBank/DDBJ databases">
        <title>A novel species.</title>
        <authorList>
            <person name="Gao J."/>
        </authorList>
    </citation>
    <scope>NUCLEOTIDE SEQUENCE [LARGE SCALE GENOMIC DNA]</scope>
    <source>
        <strain evidence="2 3">CRXT-G-22</strain>
    </source>
</reference>
<gene>
    <name evidence="2" type="ORF">IAG44_22495</name>
</gene>
<dbReference type="Proteomes" id="UP000516052">
    <property type="component" value="Chromosome"/>
</dbReference>
<dbReference type="InterPro" id="IPR036291">
    <property type="entry name" value="NAD(P)-bd_dom_sf"/>
</dbReference>
<dbReference type="KEGG" id="sroi:IAG44_22495"/>
<organism evidence="2 3">
    <name type="scientific">Streptomyces roseirectus</name>
    <dbReference type="NCBI Taxonomy" id="2768066"/>
    <lineage>
        <taxon>Bacteria</taxon>
        <taxon>Bacillati</taxon>
        <taxon>Actinomycetota</taxon>
        <taxon>Actinomycetes</taxon>
        <taxon>Kitasatosporales</taxon>
        <taxon>Streptomycetaceae</taxon>
        <taxon>Streptomyces</taxon>
    </lineage>
</organism>
<accession>A0A7H0IGJ1</accession>
<dbReference type="PROSITE" id="PS01162">
    <property type="entry name" value="QOR_ZETA_CRYSTAL"/>
    <property type="match status" value="1"/>
</dbReference>
<proteinExistence type="predicted"/>
<dbReference type="InterPro" id="IPR041694">
    <property type="entry name" value="ADH_N_2"/>
</dbReference>
<sequence>MSVLSREIRLAATPRGLPAPTDFTVTETRLPDPVDGQLLLRNHQFLLFAGLRTLLGGAARNTPVPALAPGDTLYGPALAEVIHAPDDSPLRPGDLVTHFLGWREYALAPASQCTPVAPELPDPLAQLSSGGAAFGALTRLTGVREDDIVLVTGAAGGVGSLAGQIARLLGAKRVIGTTSSPRKAGRLVTELGYDDVLTGTDDWGARLADGIDVLVDTVGGAQLAAAVDVARRGARFALVGALSGQLAAEGTGATAPVAFDAYQLVLKGVSLRGYLGVDHPGVEAEWIARFAHWLRAGEIRFPVTRTTGIERAPQALRDLFEGKQFGTAVVELAE</sequence>
<evidence type="ECO:0000313" key="3">
    <source>
        <dbReference type="Proteomes" id="UP000516052"/>
    </source>
</evidence>
<dbReference type="AlphaFoldDB" id="A0A7H0IGJ1"/>
<dbReference type="InterPro" id="IPR051397">
    <property type="entry name" value="Zn-ADH-like_protein"/>
</dbReference>
<dbReference type="RefSeq" id="WP_187748865.1">
    <property type="nucleotide sequence ID" value="NZ_CP060828.1"/>
</dbReference>
<dbReference type="CDD" id="cd05288">
    <property type="entry name" value="PGDH"/>
    <property type="match status" value="1"/>
</dbReference>
<dbReference type="Pfam" id="PF16884">
    <property type="entry name" value="ADH_N_2"/>
    <property type="match status" value="1"/>
</dbReference>
<dbReference type="SUPFAM" id="SSF50129">
    <property type="entry name" value="GroES-like"/>
    <property type="match status" value="1"/>
</dbReference>
<dbReference type="PANTHER" id="PTHR43677">
    <property type="entry name" value="SHORT-CHAIN DEHYDROGENASE/REDUCTASE"/>
    <property type="match status" value="1"/>
</dbReference>
<dbReference type="InterPro" id="IPR013149">
    <property type="entry name" value="ADH-like_C"/>
</dbReference>
<dbReference type="InterPro" id="IPR002364">
    <property type="entry name" value="Quin_OxRdtase/zeta-crystal_CS"/>
</dbReference>
<dbReference type="GO" id="GO:0008270">
    <property type="term" value="F:zinc ion binding"/>
    <property type="evidence" value="ECO:0007669"/>
    <property type="project" value="InterPro"/>
</dbReference>
<dbReference type="Gene3D" id="3.90.180.10">
    <property type="entry name" value="Medium-chain alcohol dehydrogenases, catalytic domain"/>
    <property type="match status" value="1"/>
</dbReference>
<dbReference type="GO" id="GO:0016491">
    <property type="term" value="F:oxidoreductase activity"/>
    <property type="evidence" value="ECO:0007669"/>
    <property type="project" value="InterPro"/>
</dbReference>
<dbReference type="SUPFAM" id="SSF51735">
    <property type="entry name" value="NAD(P)-binding Rossmann-fold domains"/>
    <property type="match status" value="1"/>
</dbReference>
<dbReference type="PANTHER" id="PTHR43677:SF4">
    <property type="entry name" value="QUINONE OXIDOREDUCTASE-LIKE PROTEIN 2"/>
    <property type="match status" value="1"/>
</dbReference>
<dbReference type="EMBL" id="CP060828">
    <property type="protein sequence ID" value="QNP71907.1"/>
    <property type="molecule type" value="Genomic_DNA"/>
</dbReference>
<keyword evidence="3" id="KW-1185">Reference proteome</keyword>
<dbReference type="SMART" id="SM00829">
    <property type="entry name" value="PKS_ER"/>
    <property type="match status" value="1"/>
</dbReference>